<dbReference type="InterPro" id="IPR003591">
    <property type="entry name" value="Leu-rich_rpt_typical-subtyp"/>
</dbReference>
<dbReference type="GO" id="GO:0001653">
    <property type="term" value="F:peptide receptor activity"/>
    <property type="evidence" value="ECO:0007669"/>
    <property type="project" value="UniProtKB-ARBA"/>
</dbReference>
<proteinExistence type="predicted"/>
<evidence type="ECO:0000313" key="24">
    <source>
        <dbReference type="Proteomes" id="UP001152523"/>
    </source>
</evidence>
<evidence type="ECO:0000256" key="16">
    <source>
        <dbReference type="ARBA" id="ARBA00023180"/>
    </source>
</evidence>
<evidence type="ECO:0000256" key="5">
    <source>
        <dbReference type="ARBA" id="ARBA00022614"/>
    </source>
</evidence>
<evidence type="ECO:0000256" key="13">
    <source>
        <dbReference type="ARBA" id="ARBA00022989"/>
    </source>
</evidence>
<evidence type="ECO:0000259" key="22">
    <source>
        <dbReference type="PROSITE" id="PS50011"/>
    </source>
</evidence>
<evidence type="ECO:0000256" key="6">
    <source>
        <dbReference type="ARBA" id="ARBA00022679"/>
    </source>
</evidence>
<comment type="subcellular location">
    <subcellularLocation>
        <location evidence="1">Cell membrane</location>
    </subcellularLocation>
    <subcellularLocation>
        <location evidence="2">Membrane</location>
        <topology evidence="2">Single-pass type I membrane protein</topology>
    </subcellularLocation>
</comment>
<keyword evidence="10 19" id="KW-0547">Nucleotide-binding</keyword>
<dbReference type="PROSITE" id="PS00108">
    <property type="entry name" value="PROTEIN_KINASE_ST"/>
    <property type="match status" value="1"/>
</dbReference>
<dbReference type="FunFam" id="3.80.10.10:FF:000515">
    <property type="entry name" value="Leucine-rich repeat receptor-like protein kinase"/>
    <property type="match status" value="1"/>
</dbReference>
<evidence type="ECO:0000256" key="11">
    <source>
        <dbReference type="ARBA" id="ARBA00022777"/>
    </source>
</evidence>
<sequence>MALQQISSFFLMLFLLSYSCHPTLDKQSEFFTFMKKSFTGNFIDSWDGKPVCEYRGVGCDDKGHVVKIDISGWSLSGIFPEDPCSYLPELRILHLAHNNFQGSFPASLTNCSLLEELNMSSTHLTGALPDFSPLQALRSLDLSYNFFEGDFPMSFTNLSNLEGLYFNENAGFNPWELPKNISQRLTKLKYLILTTCMLSGRIPPTIGNLTALVDLELSGNYLAGRIPRELGLLQNLEYLELYYNQMEGEIPEELGNLTKLRDLDLSVNKLTGKIPESICFLPKLESFQVYNNSLSGEFPASLANSKTLRILSLYTNHMTGVVPRSFGMSSPLEALDLSENEFSGELPPELCSGRKLKYLLVLQNKFSGQLPESYGECETLVRFRVNNNHLEGEIPERIIGLPQVSIIDVSHNHLEGSIPITIGNAKNLSELFLQGNNISGRLPPEITGATNLVKIDVSNNHLSGPIPSEIGSLERLNTLLLQNNKFTSSIPKSLASLLSLNDLDLSSNLLTGEIPSSLAQLLPNTMNFSNNMLSGPIPTPFVRGGILESFSGNPSLCVPICLNSSNTTSLLPLCSNATPQDKKKRFLGLVCMFGISAGITVLGVVLFVKRWCDKKKETAYRDDMFPSSVFSKSFHRVSFEHREVFGGMVEENIVGYGGSGTVYKVELSNGEEIAVKKLWSDHNKGKWEEEEQEGEEFVVLDKELKTEVETLGNIRHKNIVKLYCYFSSLDCNLLVYEYMRNGNLWDALHKGNVLLHWPIRYQIALGVAQGLAYLHHHLQRPIVHRDIKSTNILLDVDYHPKVADFGIAKVLQARGGGNDSSTTVIAGTYGYLAPEYAYGSKATTKCDVYSFGVVLLELITGKEPMEGEYGENKNIVSWVSTKVETKEGACQVLDKRLTALFEDDMIKVLHVAIRCTSKTPSLRPTMNEVVQMLVEADPCKFNCCQFPNKTKTDLESVIKPKPKSGCDV</sequence>
<evidence type="ECO:0000256" key="20">
    <source>
        <dbReference type="SAM" id="Phobius"/>
    </source>
</evidence>
<dbReference type="Proteomes" id="UP001152523">
    <property type="component" value="Unassembled WGS sequence"/>
</dbReference>
<dbReference type="SMART" id="SM00369">
    <property type="entry name" value="LRR_TYP"/>
    <property type="match status" value="7"/>
</dbReference>
<keyword evidence="15" id="KW-0675">Receptor</keyword>
<comment type="catalytic activity">
    <reaction evidence="17">
        <text>L-threonyl-[protein] + ATP = O-phospho-L-threonyl-[protein] + ADP + H(+)</text>
        <dbReference type="Rhea" id="RHEA:46608"/>
        <dbReference type="Rhea" id="RHEA-COMP:11060"/>
        <dbReference type="Rhea" id="RHEA-COMP:11605"/>
        <dbReference type="ChEBI" id="CHEBI:15378"/>
        <dbReference type="ChEBI" id="CHEBI:30013"/>
        <dbReference type="ChEBI" id="CHEBI:30616"/>
        <dbReference type="ChEBI" id="CHEBI:61977"/>
        <dbReference type="ChEBI" id="CHEBI:456216"/>
        <dbReference type="EC" id="2.7.11.1"/>
    </reaction>
</comment>
<evidence type="ECO:0000256" key="8">
    <source>
        <dbReference type="ARBA" id="ARBA00022729"/>
    </source>
</evidence>
<dbReference type="InterPro" id="IPR051716">
    <property type="entry name" value="Plant_RL_S/T_kinase"/>
</dbReference>
<dbReference type="GO" id="GO:0051707">
    <property type="term" value="P:response to other organism"/>
    <property type="evidence" value="ECO:0007669"/>
    <property type="project" value="UniProtKB-ARBA"/>
</dbReference>
<dbReference type="InterPro" id="IPR001611">
    <property type="entry name" value="Leu-rich_rpt"/>
</dbReference>
<accession>A0AAV0ECZ3</accession>
<evidence type="ECO:0000256" key="10">
    <source>
        <dbReference type="ARBA" id="ARBA00022741"/>
    </source>
</evidence>
<dbReference type="SUPFAM" id="SSF56112">
    <property type="entry name" value="Protein kinase-like (PK-like)"/>
    <property type="match status" value="1"/>
</dbReference>
<evidence type="ECO:0000256" key="9">
    <source>
        <dbReference type="ARBA" id="ARBA00022737"/>
    </source>
</evidence>
<dbReference type="CDD" id="cd14066">
    <property type="entry name" value="STKc_IRAK"/>
    <property type="match status" value="1"/>
</dbReference>
<dbReference type="Gene3D" id="1.10.510.10">
    <property type="entry name" value="Transferase(Phosphotransferase) domain 1"/>
    <property type="match status" value="1"/>
</dbReference>
<keyword evidence="13 20" id="KW-1133">Transmembrane helix</keyword>
<keyword evidence="12 19" id="KW-0067">ATP-binding</keyword>
<gene>
    <name evidence="23" type="ORF">CEPIT_LOCUS23922</name>
</gene>
<dbReference type="AlphaFoldDB" id="A0AAV0ECZ3"/>
<dbReference type="InterPro" id="IPR055414">
    <property type="entry name" value="LRR_R13L4/SHOC2-like"/>
</dbReference>
<feature type="chain" id="PRO_5043392861" description="non-specific serine/threonine protein kinase" evidence="21">
    <location>
        <begin position="20"/>
        <end position="968"/>
    </location>
</feature>
<dbReference type="EC" id="2.7.11.1" evidence="3"/>
<dbReference type="PANTHER" id="PTHR48053">
    <property type="entry name" value="LEUCINE RICH REPEAT FAMILY PROTEIN, EXPRESSED"/>
    <property type="match status" value="1"/>
</dbReference>
<evidence type="ECO:0000256" key="4">
    <source>
        <dbReference type="ARBA" id="ARBA00022527"/>
    </source>
</evidence>
<comment type="caution">
    <text evidence="23">The sequence shown here is derived from an EMBL/GenBank/DDBJ whole genome shotgun (WGS) entry which is preliminary data.</text>
</comment>
<feature type="binding site" evidence="19">
    <location>
        <position position="677"/>
    </location>
    <ligand>
        <name>ATP</name>
        <dbReference type="ChEBI" id="CHEBI:30616"/>
    </ligand>
</feature>
<keyword evidence="14 20" id="KW-0472">Membrane</keyword>
<feature type="signal peptide" evidence="21">
    <location>
        <begin position="1"/>
        <end position="19"/>
    </location>
</feature>
<evidence type="ECO:0000256" key="19">
    <source>
        <dbReference type="PROSITE-ProRule" id="PRU10141"/>
    </source>
</evidence>
<dbReference type="GO" id="GO:0005886">
    <property type="term" value="C:plasma membrane"/>
    <property type="evidence" value="ECO:0007669"/>
    <property type="project" value="UniProtKB-SubCell"/>
</dbReference>
<feature type="transmembrane region" description="Helical" evidence="20">
    <location>
        <begin position="586"/>
        <end position="608"/>
    </location>
</feature>
<evidence type="ECO:0000256" key="12">
    <source>
        <dbReference type="ARBA" id="ARBA00022840"/>
    </source>
</evidence>
<evidence type="ECO:0000256" key="21">
    <source>
        <dbReference type="SAM" id="SignalP"/>
    </source>
</evidence>
<dbReference type="InterPro" id="IPR032675">
    <property type="entry name" value="LRR_dom_sf"/>
</dbReference>
<feature type="domain" description="Protein kinase" evidence="22">
    <location>
        <begin position="648"/>
        <end position="934"/>
    </location>
</feature>
<keyword evidence="16" id="KW-0325">Glycoprotein</keyword>
<dbReference type="SUPFAM" id="SSF52058">
    <property type="entry name" value="L domain-like"/>
    <property type="match status" value="3"/>
</dbReference>
<dbReference type="PROSITE" id="PS00107">
    <property type="entry name" value="PROTEIN_KINASE_ATP"/>
    <property type="match status" value="1"/>
</dbReference>
<keyword evidence="11" id="KW-0418">Kinase</keyword>
<dbReference type="GO" id="GO:0004674">
    <property type="term" value="F:protein serine/threonine kinase activity"/>
    <property type="evidence" value="ECO:0007669"/>
    <property type="project" value="UniProtKB-KW"/>
</dbReference>
<keyword evidence="5" id="KW-0433">Leucine-rich repeat</keyword>
<evidence type="ECO:0000313" key="23">
    <source>
        <dbReference type="EMBL" id="CAH9121728.1"/>
    </source>
</evidence>
<dbReference type="GO" id="GO:0005524">
    <property type="term" value="F:ATP binding"/>
    <property type="evidence" value="ECO:0007669"/>
    <property type="project" value="UniProtKB-UniRule"/>
</dbReference>
<evidence type="ECO:0000256" key="18">
    <source>
        <dbReference type="ARBA" id="ARBA00048679"/>
    </source>
</evidence>
<keyword evidence="9" id="KW-0677">Repeat</keyword>
<reference evidence="23" key="1">
    <citation type="submission" date="2022-07" db="EMBL/GenBank/DDBJ databases">
        <authorList>
            <person name="Macas J."/>
            <person name="Novak P."/>
            <person name="Neumann P."/>
        </authorList>
    </citation>
    <scope>NUCLEOTIDE SEQUENCE</scope>
</reference>
<dbReference type="FunFam" id="3.30.200.20:FF:000530">
    <property type="entry name" value="receptor protein-tyrosine kinase CEPR1"/>
    <property type="match status" value="1"/>
</dbReference>
<evidence type="ECO:0000256" key="7">
    <source>
        <dbReference type="ARBA" id="ARBA00022692"/>
    </source>
</evidence>
<dbReference type="GO" id="GO:0006952">
    <property type="term" value="P:defense response"/>
    <property type="evidence" value="ECO:0007669"/>
    <property type="project" value="UniProtKB-ARBA"/>
</dbReference>
<keyword evidence="24" id="KW-1185">Reference proteome</keyword>
<name>A0AAV0ECZ3_9ASTE</name>
<dbReference type="FunFam" id="3.80.10.10:FF:000330">
    <property type="entry name" value="Receptor protein-tyrosine kinase CEPR1"/>
    <property type="match status" value="1"/>
</dbReference>
<dbReference type="Pfam" id="PF00560">
    <property type="entry name" value="LRR_1"/>
    <property type="match status" value="6"/>
</dbReference>
<evidence type="ECO:0000256" key="3">
    <source>
        <dbReference type="ARBA" id="ARBA00012513"/>
    </source>
</evidence>
<keyword evidence="8 21" id="KW-0732">Signal</keyword>
<dbReference type="FunFam" id="3.80.10.10:FF:000041">
    <property type="entry name" value="LRR receptor-like serine/threonine-protein kinase ERECTA"/>
    <property type="match status" value="1"/>
</dbReference>
<evidence type="ECO:0000256" key="14">
    <source>
        <dbReference type="ARBA" id="ARBA00023136"/>
    </source>
</evidence>
<dbReference type="Gene3D" id="3.30.200.20">
    <property type="entry name" value="Phosphorylase Kinase, domain 1"/>
    <property type="match status" value="1"/>
</dbReference>
<keyword evidence="7 20" id="KW-0812">Transmembrane</keyword>
<evidence type="ECO:0000256" key="15">
    <source>
        <dbReference type="ARBA" id="ARBA00023170"/>
    </source>
</evidence>
<dbReference type="InterPro" id="IPR017441">
    <property type="entry name" value="Protein_kinase_ATP_BS"/>
</dbReference>
<keyword evidence="4" id="KW-0723">Serine/threonine-protein kinase</keyword>
<evidence type="ECO:0000256" key="2">
    <source>
        <dbReference type="ARBA" id="ARBA00004479"/>
    </source>
</evidence>
<dbReference type="PROSITE" id="PS50011">
    <property type="entry name" value="PROTEIN_KINASE_DOM"/>
    <property type="match status" value="1"/>
</dbReference>
<organism evidence="23 24">
    <name type="scientific">Cuscuta epithymum</name>
    <dbReference type="NCBI Taxonomy" id="186058"/>
    <lineage>
        <taxon>Eukaryota</taxon>
        <taxon>Viridiplantae</taxon>
        <taxon>Streptophyta</taxon>
        <taxon>Embryophyta</taxon>
        <taxon>Tracheophyta</taxon>
        <taxon>Spermatophyta</taxon>
        <taxon>Magnoliopsida</taxon>
        <taxon>eudicotyledons</taxon>
        <taxon>Gunneridae</taxon>
        <taxon>Pentapetalae</taxon>
        <taxon>asterids</taxon>
        <taxon>lamiids</taxon>
        <taxon>Solanales</taxon>
        <taxon>Convolvulaceae</taxon>
        <taxon>Cuscuteae</taxon>
        <taxon>Cuscuta</taxon>
        <taxon>Cuscuta subgen. Cuscuta</taxon>
    </lineage>
</organism>
<evidence type="ECO:0000256" key="1">
    <source>
        <dbReference type="ARBA" id="ARBA00004236"/>
    </source>
</evidence>
<dbReference type="Gene3D" id="3.80.10.10">
    <property type="entry name" value="Ribonuclease Inhibitor"/>
    <property type="match status" value="3"/>
</dbReference>
<dbReference type="Pfam" id="PF23598">
    <property type="entry name" value="LRR_14"/>
    <property type="match status" value="1"/>
</dbReference>
<evidence type="ECO:0000256" key="17">
    <source>
        <dbReference type="ARBA" id="ARBA00047899"/>
    </source>
</evidence>
<protein>
    <recommendedName>
        <fullName evidence="3">non-specific serine/threonine protein kinase</fullName>
        <ecNumber evidence="3">2.7.11.1</ecNumber>
    </recommendedName>
</protein>
<dbReference type="InterPro" id="IPR008271">
    <property type="entry name" value="Ser/Thr_kinase_AS"/>
</dbReference>
<keyword evidence="6" id="KW-0808">Transferase</keyword>
<dbReference type="InterPro" id="IPR000719">
    <property type="entry name" value="Prot_kinase_dom"/>
</dbReference>
<dbReference type="Pfam" id="PF00069">
    <property type="entry name" value="Pkinase"/>
    <property type="match status" value="1"/>
</dbReference>
<dbReference type="SMART" id="SM00220">
    <property type="entry name" value="S_TKc"/>
    <property type="match status" value="1"/>
</dbReference>
<comment type="catalytic activity">
    <reaction evidence="18">
        <text>L-seryl-[protein] + ATP = O-phospho-L-seryl-[protein] + ADP + H(+)</text>
        <dbReference type="Rhea" id="RHEA:17989"/>
        <dbReference type="Rhea" id="RHEA-COMP:9863"/>
        <dbReference type="Rhea" id="RHEA-COMP:11604"/>
        <dbReference type="ChEBI" id="CHEBI:15378"/>
        <dbReference type="ChEBI" id="CHEBI:29999"/>
        <dbReference type="ChEBI" id="CHEBI:30616"/>
        <dbReference type="ChEBI" id="CHEBI:83421"/>
        <dbReference type="ChEBI" id="CHEBI:456216"/>
        <dbReference type="EC" id="2.7.11.1"/>
    </reaction>
</comment>
<dbReference type="EMBL" id="CAMAPF010000921">
    <property type="protein sequence ID" value="CAH9121728.1"/>
    <property type="molecule type" value="Genomic_DNA"/>
</dbReference>
<dbReference type="PANTHER" id="PTHR48053:SF159">
    <property type="entry name" value="PROTEIN KINASE DOMAIN-CONTAINING PROTEIN"/>
    <property type="match status" value="1"/>
</dbReference>
<dbReference type="InterPro" id="IPR011009">
    <property type="entry name" value="Kinase-like_dom_sf"/>
</dbReference>
<dbReference type="FunFam" id="1.10.510.10:FF:000276">
    <property type="entry name" value="LRR receptor-like serine/threonine-protein kinase RCH1"/>
    <property type="match status" value="1"/>
</dbReference>